<organism evidence="10">
    <name type="scientific">Echinostoma caproni</name>
    <dbReference type="NCBI Taxonomy" id="27848"/>
    <lineage>
        <taxon>Eukaryota</taxon>
        <taxon>Metazoa</taxon>
        <taxon>Spiralia</taxon>
        <taxon>Lophotrochozoa</taxon>
        <taxon>Platyhelminthes</taxon>
        <taxon>Trematoda</taxon>
        <taxon>Digenea</taxon>
        <taxon>Plagiorchiida</taxon>
        <taxon>Echinostomata</taxon>
        <taxon>Echinostomatoidea</taxon>
        <taxon>Echinostomatidae</taxon>
        <taxon>Echinostoma</taxon>
    </lineage>
</organism>
<feature type="region of interest" description="Disordered" evidence="6">
    <location>
        <begin position="153"/>
        <end position="209"/>
    </location>
</feature>
<feature type="compositionally biased region" description="Polar residues" evidence="6">
    <location>
        <begin position="174"/>
        <end position="188"/>
    </location>
</feature>
<dbReference type="InterPro" id="IPR036259">
    <property type="entry name" value="MFS_trans_sf"/>
</dbReference>
<evidence type="ECO:0000313" key="10">
    <source>
        <dbReference type="WBParaSite" id="ECPE_0000408201-mRNA-1"/>
    </source>
</evidence>
<keyword evidence="4 7" id="KW-1133">Transmembrane helix</keyword>
<dbReference type="SUPFAM" id="SSF103473">
    <property type="entry name" value="MFS general substrate transporter"/>
    <property type="match status" value="1"/>
</dbReference>
<feature type="transmembrane region" description="Helical" evidence="7">
    <location>
        <begin position="304"/>
        <end position="325"/>
    </location>
</feature>
<dbReference type="GO" id="GO:0016020">
    <property type="term" value="C:membrane"/>
    <property type="evidence" value="ECO:0007669"/>
    <property type="project" value="UniProtKB-SubCell"/>
</dbReference>
<evidence type="ECO:0000313" key="8">
    <source>
        <dbReference type="EMBL" id="VDP71527.1"/>
    </source>
</evidence>
<reference evidence="10" key="1">
    <citation type="submission" date="2016-06" db="UniProtKB">
        <authorList>
            <consortium name="WormBaseParasite"/>
        </authorList>
    </citation>
    <scope>IDENTIFICATION</scope>
</reference>
<keyword evidence="9" id="KW-1185">Reference proteome</keyword>
<dbReference type="Proteomes" id="UP000272942">
    <property type="component" value="Unassembled WGS sequence"/>
</dbReference>
<dbReference type="PANTHER" id="PTHR43385:SF1">
    <property type="entry name" value="RIBOFLAVIN TRANSPORTER RIBJ"/>
    <property type="match status" value="1"/>
</dbReference>
<feature type="transmembrane region" description="Helical" evidence="7">
    <location>
        <begin position="33"/>
        <end position="52"/>
    </location>
</feature>
<keyword evidence="2" id="KW-0813">Transport</keyword>
<sequence length="456" mass="49571">MITYSLIKGAGLGLGYSVVLATATPWFPNRRGLVVGMIVGGFGLGALIFTPIQTAFINPNNVKVDNVTSHLRRSYYTSSDLIFIHAMLPQYAGGVVEDGQSLDIICSERPGFAAIEQHGFLSPAMHKRTHDFWGLHTDLVVLENCGLFGLSGSKPTDENGAEDEKKRLPEEVSESQPATSASTNSLTGSPKGPWAARVPHEPRVREQTSEVNLTPKQVLRRLDFYLLWFVMFCNIIPITIITSAYKLCLIACAPDERQKQAVWLLFGQAYISDDLYLSIVATISSLFNSGGRMIWGSFVDKYSFKIPLCVMLSLWSAILISFPHLSLASGAALKGLYALWVCLLFLSLSGVFAIMPAATGILFGPVNLAVNYGLVFNAFAAGSVICGVITSVVNAKDAYLMQFTGCGVVCLIEMGATRVEDRQNYPYHAANLVQEDNQIGVKLWVLGSVKVPPIGT</sequence>
<feature type="transmembrane region" description="Helical" evidence="7">
    <location>
        <begin position="261"/>
        <end position="284"/>
    </location>
</feature>
<evidence type="ECO:0000256" key="1">
    <source>
        <dbReference type="ARBA" id="ARBA00004141"/>
    </source>
</evidence>
<feature type="transmembrane region" description="Helical" evidence="7">
    <location>
        <begin position="6"/>
        <end position="26"/>
    </location>
</feature>
<dbReference type="EMBL" id="UZAN01040966">
    <property type="protein sequence ID" value="VDP71527.1"/>
    <property type="molecule type" value="Genomic_DNA"/>
</dbReference>
<dbReference type="WBParaSite" id="ECPE_0000408201-mRNA-1">
    <property type="protein sequence ID" value="ECPE_0000408201-mRNA-1"/>
    <property type="gene ID" value="ECPE_0000408201"/>
</dbReference>
<evidence type="ECO:0000256" key="2">
    <source>
        <dbReference type="ARBA" id="ARBA00022448"/>
    </source>
</evidence>
<gene>
    <name evidence="8" type="ORF">ECPE_LOCUS4075</name>
</gene>
<dbReference type="InterPro" id="IPR052983">
    <property type="entry name" value="MFS_Riboflavin_Transporter"/>
</dbReference>
<feature type="transmembrane region" description="Helical" evidence="7">
    <location>
        <begin position="369"/>
        <end position="393"/>
    </location>
</feature>
<evidence type="ECO:0000313" key="9">
    <source>
        <dbReference type="Proteomes" id="UP000272942"/>
    </source>
</evidence>
<accession>A0A183AAU0</accession>
<keyword evidence="5 7" id="KW-0472">Membrane</keyword>
<feature type="transmembrane region" description="Helical" evidence="7">
    <location>
        <begin position="337"/>
        <end position="363"/>
    </location>
</feature>
<comment type="subcellular location">
    <subcellularLocation>
        <location evidence="1">Membrane</location>
        <topology evidence="1">Multi-pass membrane protein</topology>
    </subcellularLocation>
</comment>
<evidence type="ECO:0000256" key="4">
    <source>
        <dbReference type="ARBA" id="ARBA00022989"/>
    </source>
</evidence>
<keyword evidence="3 7" id="KW-0812">Transmembrane</keyword>
<evidence type="ECO:0000256" key="7">
    <source>
        <dbReference type="SAM" id="Phobius"/>
    </source>
</evidence>
<dbReference type="OrthoDB" id="410267at2759"/>
<proteinExistence type="predicted"/>
<evidence type="ECO:0000256" key="6">
    <source>
        <dbReference type="SAM" id="MobiDB-lite"/>
    </source>
</evidence>
<evidence type="ECO:0000256" key="5">
    <source>
        <dbReference type="ARBA" id="ARBA00023136"/>
    </source>
</evidence>
<feature type="compositionally biased region" description="Basic and acidic residues" evidence="6">
    <location>
        <begin position="198"/>
        <end position="208"/>
    </location>
</feature>
<dbReference type="PANTHER" id="PTHR43385">
    <property type="entry name" value="RIBOFLAVIN TRANSPORTER RIBJ"/>
    <property type="match status" value="1"/>
</dbReference>
<feature type="transmembrane region" description="Helical" evidence="7">
    <location>
        <begin position="225"/>
        <end position="249"/>
    </location>
</feature>
<dbReference type="AlphaFoldDB" id="A0A183AAU0"/>
<name>A0A183AAU0_9TREM</name>
<protein>
    <submittedName>
        <fullName evidence="10">Oxalate:formate antiporter</fullName>
    </submittedName>
</protein>
<reference evidence="8 9" key="2">
    <citation type="submission" date="2018-11" db="EMBL/GenBank/DDBJ databases">
        <authorList>
            <consortium name="Pathogen Informatics"/>
        </authorList>
    </citation>
    <scope>NUCLEOTIDE SEQUENCE [LARGE SCALE GENOMIC DNA]</scope>
    <source>
        <strain evidence="8 9">Egypt</strain>
    </source>
</reference>
<evidence type="ECO:0000256" key="3">
    <source>
        <dbReference type="ARBA" id="ARBA00022692"/>
    </source>
</evidence>